<dbReference type="SUPFAM" id="SSF51445">
    <property type="entry name" value="(Trans)glycosidases"/>
    <property type="match status" value="1"/>
</dbReference>
<comment type="caution">
    <text evidence="14">The sequence shown here is derived from an EMBL/GenBank/DDBJ whole genome shotgun (WGS) entry which is preliminary data.</text>
</comment>
<dbReference type="Pfam" id="PF01915">
    <property type="entry name" value="Glyco_hydro_3_C"/>
    <property type="match status" value="1"/>
</dbReference>
<reference evidence="14" key="1">
    <citation type="submission" date="2021-01" db="EMBL/GenBank/DDBJ databases">
        <authorList>
            <person name="Kaushik A."/>
        </authorList>
    </citation>
    <scope>NUCLEOTIDE SEQUENCE</scope>
    <source>
        <strain evidence="14">AG3-1AP</strain>
    </source>
</reference>
<protein>
    <recommendedName>
        <fullName evidence="4">beta-glucosidase</fullName>
        <ecNumber evidence="4">3.2.1.21</ecNumber>
    </recommendedName>
</protein>
<proteinExistence type="inferred from homology"/>
<evidence type="ECO:0000256" key="10">
    <source>
        <dbReference type="ARBA" id="ARBA00023326"/>
    </source>
</evidence>
<dbReference type="FunFam" id="3.40.50.1700:FF:000003">
    <property type="entry name" value="Probable beta-glucosidase"/>
    <property type="match status" value="1"/>
</dbReference>
<gene>
    <name evidence="14" type="ORF">RDB_LOCUS147082</name>
</gene>
<dbReference type="InterPro" id="IPR012577">
    <property type="entry name" value="NIPSNAP"/>
</dbReference>
<dbReference type="Gene3D" id="3.30.70.100">
    <property type="match status" value="2"/>
</dbReference>
<dbReference type="EMBL" id="CAJMWV010006555">
    <property type="protein sequence ID" value="CAE6522602.1"/>
    <property type="molecule type" value="Genomic_DNA"/>
</dbReference>
<evidence type="ECO:0000259" key="13">
    <source>
        <dbReference type="Pfam" id="PF07978"/>
    </source>
</evidence>
<keyword evidence="7" id="KW-0325">Glycoprotein</keyword>
<evidence type="ECO:0000256" key="2">
    <source>
        <dbReference type="ARBA" id="ARBA00004987"/>
    </source>
</evidence>
<evidence type="ECO:0000256" key="3">
    <source>
        <dbReference type="ARBA" id="ARBA00005336"/>
    </source>
</evidence>
<evidence type="ECO:0000313" key="14">
    <source>
        <dbReference type="EMBL" id="CAE6522602.1"/>
    </source>
</evidence>
<dbReference type="Gene3D" id="3.20.20.300">
    <property type="entry name" value="Glycoside hydrolase, family 3, N-terminal domain"/>
    <property type="match status" value="1"/>
</dbReference>
<evidence type="ECO:0000256" key="4">
    <source>
        <dbReference type="ARBA" id="ARBA00012744"/>
    </source>
</evidence>
<dbReference type="InterPro" id="IPR001764">
    <property type="entry name" value="Glyco_hydro_3_N"/>
</dbReference>
<comment type="catalytic activity">
    <reaction evidence="1">
        <text>Hydrolysis of terminal, non-reducing beta-D-glucosyl residues with release of beta-D-glucose.</text>
        <dbReference type="EC" id="3.2.1.21"/>
    </reaction>
</comment>
<keyword evidence="5" id="KW-0378">Hydrolase</keyword>
<dbReference type="SUPFAM" id="SSF54909">
    <property type="entry name" value="Dimeric alpha+beta barrel"/>
    <property type="match status" value="2"/>
</dbReference>
<dbReference type="PANTHER" id="PTHR42715">
    <property type="entry name" value="BETA-GLUCOSIDASE"/>
    <property type="match status" value="1"/>
</dbReference>
<dbReference type="AlphaFoldDB" id="A0A8H3HJT6"/>
<comment type="pathway">
    <text evidence="2">Glycan metabolism; cellulose degradation.</text>
</comment>
<evidence type="ECO:0000256" key="8">
    <source>
        <dbReference type="ARBA" id="ARBA00023277"/>
    </source>
</evidence>
<evidence type="ECO:0000259" key="12">
    <source>
        <dbReference type="Pfam" id="PF01915"/>
    </source>
</evidence>
<dbReference type="InterPro" id="IPR011008">
    <property type="entry name" value="Dimeric_a/b-barrel"/>
</dbReference>
<feature type="domain" description="NIPSNAP" evidence="13">
    <location>
        <begin position="170"/>
        <end position="223"/>
    </location>
</feature>
<feature type="domain" description="Glycoside hydrolase family 3 N-terminal" evidence="11">
    <location>
        <begin position="414"/>
        <end position="630"/>
    </location>
</feature>
<evidence type="ECO:0000256" key="5">
    <source>
        <dbReference type="ARBA" id="ARBA00022801"/>
    </source>
</evidence>
<organism evidence="14 15">
    <name type="scientific">Rhizoctonia solani</name>
    <dbReference type="NCBI Taxonomy" id="456999"/>
    <lineage>
        <taxon>Eukaryota</taxon>
        <taxon>Fungi</taxon>
        <taxon>Dikarya</taxon>
        <taxon>Basidiomycota</taxon>
        <taxon>Agaricomycotina</taxon>
        <taxon>Agaricomycetes</taxon>
        <taxon>Cantharellales</taxon>
        <taxon>Ceratobasidiaceae</taxon>
        <taxon>Rhizoctonia</taxon>
    </lineage>
</organism>
<dbReference type="PANTHER" id="PTHR42715:SF2">
    <property type="entry name" value="BETA-GLUCOSIDASE F-RELATED"/>
    <property type="match status" value="1"/>
</dbReference>
<evidence type="ECO:0000256" key="6">
    <source>
        <dbReference type="ARBA" id="ARBA00023001"/>
    </source>
</evidence>
<evidence type="ECO:0000256" key="1">
    <source>
        <dbReference type="ARBA" id="ARBA00000448"/>
    </source>
</evidence>
<dbReference type="GO" id="GO:0030245">
    <property type="term" value="P:cellulose catabolic process"/>
    <property type="evidence" value="ECO:0007669"/>
    <property type="project" value="UniProtKB-KW"/>
</dbReference>
<feature type="domain" description="NIPSNAP" evidence="13">
    <location>
        <begin position="66"/>
        <end position="149"/>
    </location>
</feature>
<dbReference type="InterPro" id="IPR050288">
    <property type="entry name" value="Cellulose_deg_GH3"/>
</dbReference>
<sequence>MIPILRSSVVRQAVPRASAIQTRGLLNSVLYGSEKAKKEGELEIQQYSRLIGRGKYIHGFEVHHVKADKVEDYKKAADEHYHALLADPDLHVKLTGSWEVTVGQLDTFVHILEYENYGGYDRTTQAARESPKIRATETALRPYLISRNQQLCQEFAFLPSSPPREQGGVFELRSYTLQPGSLLEWENVWRRGIEARQQFVKPIGAWFSQVGRLHEVHHLWQYPPNAGAYLSRAGLTEFSMVRVVLAAALVASVAAAQNGKVLERAEALTTPAPGASATVTRVSTLTTPASITSTSVTAAPPVITTTTTAFPGVTSTSNSTPSNTTALSTPMPTGTLPDDYFIKGNTPRTWSQALALAAKFIAPMSIEEKTALTTGVGFGSSRCVGNIIDQPKYKFPGLCLQDSPLGVRLTDRVSAFTAGINAAATWDRELIRARGVALGEEFRGKGVNVALGPAMNLARVAAGGRNWEGFGADPYLSGEAAYETIVGMQSTGVQACAKHYINNEQEIKRDASSSDVDDRAQHEMYARPFLRSVAAGVASFMFNGTYACENDKLLNGILKTEYGFPGYVMSDWWATHSTESANRGLDMEMPGGLGWGIPSTSAWLGGNLTQWVKDGRIPEARLTDMATRIVAGWYLTGQEKGYPAVNFNTPTIDSGPLNLHVDVQGDHYKGIREMGAASTILLKNTKGALPLKKPVSLVAIGSDAAPPLRGPNGFTDRAGVDGTLAMAWGSGTSEFPYLISPLEALQVRAKQDHTSISWHTLDWDTAGAKTRAANKDVAIVFINSDSGEGYLTVDGNRGDRNNLTAWNNGDNLVQEVASVNSNTVVVVHSVGPIIMESWIDNPNVTAVLWAGLPGQESGNALVDVLYGAVNPSAKLPYTIAKQRSDYGTEVVYDNSDSIPHIPYSEGLFVDYRHFDKNNITPRFAFGFGLSYTTYSYANLRVSKSAKASTGSEASGWEAGKVVSNVKGASLAPWLHAPYYEVSFDIKNAGQVAGLLNFTSKPRLRPTLRLTN</sequence>
<keyword evidence="8" id="KW-0119">Carbohydrate metabolism</keyword>
<dbReference type="Proteomes" id="UP000663831">
    <property type="component" value="Unassembled WGS sequence"/>
</dbReference>
<dbReference type="InterPro" id="IPR036881">
    <property type="entry name" value="Glyco_hydro_3_C_sf"/>
</dbReference>
<dbReference type="SUPFAM" id="SSF52279">
    <property type="entry name" value="Beta-D-glucan exohydrolase, C-terminal domain"/>
    <property type="match status" value="1"/>
</dbReference>
<feature type="domain" description="Glycoside hydrolase family 3 C-terminal" evidence="12">
    <location>
        <begin position="679"/>
        <end position="911"/>
    </location>
</feature>
<dbReference type="InterPro" id="IPR036962">
    <property type="entry name" value="Glyco_hydro_3_N_sf"/>
</dbReference>
<evidence type="ECO:0000256" key="7">
    <source>
        <dbReference type="ARBA" id="ARBA00023180"/>
    </source>
</evidence>
<accession>A0A8H3HJT6</accession>
<evidence type="ECO:0000259" key="11">
    <source>
        <dbReference type="Pfam" id="PF00933"/>
    </source>
</evidence>
<dbReference type="PRINTS" id="PR00133">
    <property type="entry name" value="GLHYDRLASE3"/>
</dbReference>
<keyword evidence="6" id="KW-0136">Cellulose degradation</keyword>
<dbReference type="FunFam" id="3.20.20.300:FF:000002">
    <property type="entry name" value="Probable beta-glucosidase"/>
    <property type="match status" value="1"/>
</dbReference>
<comment type="similarity">
    <text evidence="3">Belongs to the glycosyl hydrolase 3 family.</text>
</comment>
<dbReference type="GO" id="GO:0008422">
    <property type="term" value="F:beta-glucosidase activity"/>
    <property type="evidence" value="ECO:0007669"/>
    <property type="project" value="UniProtKB-EC"/>
</dbReference>
<keyword evidence="10" id="KW-0624">Polysaccharide degradation</keyword>
<evidence type="ECO:0000256" key="9">
    <source>
        <dbReference type="ARBA" id="ARBA00023295"/>
    </source>
</evidence>
<keyword evidence="9" id="KW-0326">Glycosidase</keyword>
<dbReference type="Pfam" id="PF00933">
    <property type="entry name" value="Glyco_hydro_3"/>
    <property type="match status" value="1"/>
</dbReference>
<evidence type="ECO:0000313" key="15">
    <source>
        <dbReference type="Proteomes" id="UP000663831"/>
    </source>
</evidence>
<dbReference type="InterPro" id="IPR002772">
    <property type="entry name" value="Glyco_hydro_3_C"/>
</dbReference>
<dbReference type="Gene3D" id="3.40.50.1700">
    <property type="entry name" value="Glycoside hydrolase family 3 C-terminal domain"/>
    <property type="match status" value="1"/>
</dbReference>
<dbReference type="EC" id="3.2.1.21" evidence="4"/>
<dbReference type="InterPro" id="IPR017853">
    <property type="entry name" value="GH"/>
</dbReference>
<name>A0A8H3HJT6_9AGAM</name>
<dbReference type="Pfam" id="PF07978">
    <property type="entry name" value="NIPSNAP"/>
    <property type="match status" value="2"/>
</dbReference>